<dbReference type="InterPro" id="IPR045864">
    <property type="entry name" value="aa-tRNA-synth_II/BPL/LPL"/>
</dbReference>
<keyword evidence="3 6" id="KW-0808">Transferase</keyword>
<dbReference type="Pfam" id="PF21948">
    <property type="entry name" value="LplA-B_cat"/>
    <property type="match status" value="1"/>
</dbReference>
<reference evidence="12" key="1">
    <citation type="submission" date="2022-11" db="EMBL/GenBank/DDBJ databases">
        <title>The whole genome sequencing of pests is an important tool to study the evolution of the plant-insect interaction and insecticide resistance.</title>
        <authorList>
            <person name="Kananovich Y."/>
        </authorList>
    </citation>
    <scope>NUCLEOTIDE SEQUENCE</scope>
    <source>
        <strain evidence="12">BSU_Bre_2018</strain>
    </source>
</reference>
<dbReference type="EMBL" id="CP113406">
    <property type="protein sequence ID" value="WAI19209.1"/>
    <property type="molecule type" value="Genomic_DNA"/>
</dbReference>
<name>A0AAJ5PUW5_9GAMM</name>
<proteinExistence type="inferred from homology"/>
<keyword evidence="4 6" id="KW-0012">Acyltransferase</keyword>
<dbReference type="Gene3D" id="3.30.930.10">
    <property type="entry name" value="Bira Bifunctional Protein, Domain 2"/>
    <property type="match status" value="1"/>
</dbReference>
<dbReference type="RefSeq" id="WP_158365659.1">
    <property type="nucleotide sequence ID" value="NZ_CP034882.1"/>
</dbReference>
<feature type="domain" description="BPL/LPL catalytic" evidence="11">
    <location>
        <begin position="36"/>
        <end position="214"/>
    </location>
</feature>
<dbReference type="HAMAP" id="MF_00013">
    <property type="entry name" value="LipB"/>
    <property type="match status" value="1"/>
</dbReference>
<feature type="binding site" evidence="6 9">
    <location>
        <begin position="78"/>
        <end position="85"/>
    </location>
    <ligand>
        <name>substrate</name>
    </ligand>
</feature>
<dbReference type="AlphaFoldDB" id="A0AAJ5PUW5"/>
<comment type="similarity">
    <text evidence="6 7">Belongs to the LipB family.</text>
</comment>
<feature type="site" description="Lowers pKa of active site Cys" evidence="6 10">
    <location>
        <position position="142"/>
    </location>
</feature>
<feature type="binding site" evidence="6 9">
    <location>
        <begin position="158"/>
        <end position="160"/>
    </location>
    <ligand>
        <name>substrate</name>
    </ligand>
</feature>
<dbReference type="NCBIfam" id="TIGR00214">
    <property type="entry name" value="lipB"/>
    <property type="match status" value="1"/>
</dbReference>
<dbReference type="PROSITE" id="PS01313">
    <property type="entry name" value="LIPB"/>
    <property type="match status" value="1"/>
</dbReference>
<evidence type="ECO:0000256" key="2">
    <source>
        <dbReference type="ARBA" id="ARBA00022490"/>
    </source>
</evidence>
<dbReference type="InterPro" id="IPR020605">
    <property type="entry name" value="Octanoyltransferase_CS"/>
</dbReference>
<organism evidence="12 13">
    <name type="scientific">Buchnera aphidicola</name>
    <name type="common">Brevicoryne brassicae</name>
    <dbReference type="NCBI Taxonomy" id="911343"/>
    <lineage>
        <taxon>Bacteria</taxon>
        <taxon>Pseudomonadati</taxon>
        <taxon>Pseudomonadota</taxon>
        <taxon>Gammaproteobacteria</taxon>
        <taxon>Enterobacterales</taxon>
        <taxon>Erwiniaceae</taxon>
        <taxon>Buchnera</taxon>
    </lineage>
</organism>
<comment type="pathway">
    <text evidence="1 6 7">Protein modification; protein lipoylation via endogenous pathway; protein N(6)-(lipoyl)lysine from octanoyl-[acyl-carrier-protein]: step 1/2.</text>
</comment>
<protein>
    <recommendedName>
        <fullName evidence="6 7">Octanoyltransferase</fullName>
        <ecNumber evidence="6 7">2.3.1.181</ecNumber>
    </recommendedName>
    <alternativeName>
        <fullName evidence="6">Lipoate-protein ligase B</fullName>
    </alternativeName>
    <alternativeName>
        <fullName evidence="6">Lipoyl/octanoyl transferase</fullName>
    </alternativeName>
    <alternativeName>
        <fullName evidence="6">Octanoyl-[acyl-carrier-protein]-protein N-octanoyltransferase</fullName>
    </alternativeName>
</protein>
<comment type="function">
    <text evidence="5 6 7">Catalyzes the transfer of endogenously produced octanoic acid from octanoyl-acyl-carrier-protein onto the lipoyl domains of lipoate-dependent enzymes. Lipoyl-ACP can also act as a substrate although octanoyl-ACP is likely to be the physiological substrate.</text>
</comment>
<evidence type="ECO:0000256" key="9">
    <source>
        <dbReference type="PIRSR" id="PIRSR016262-2"/>
    </source>
</evidence>
<dbReference type="Proteomes" id="UP001163440">
    <property type="component" value="Chromosome"/>
</dbReference>
<accession>A0AAJ5PUW5</accession>
<dbReference type="InterPro" id="IPR004143">
    <property type="entry name" value="BPL_LPL_catalytic"/>
</dbReference>
<evidence type="ECO:0000256" key="10">
    <source>
        <dbReference type="PIRSR" id="PIRSR016262-3"/>
    </source>
</evidence>
<dbReference type="PROSITE" id="PS51733">
    <property type="entry name" value="BPL_LPL_CATALYTIC"/>
    <property type="match status" value="1"/>
</dbReference>
<dbReference type="NCBIfam" id="NF010922">
    <property type="entry name" value="PRK14342.1"/>
    <property type="match status" value="1"/>
</dbReference>
<dbReference type="InterPro" id="IPR000544">
    <property type="entry name" value="Octanoyltransferase"/>
</dbReference>
<dbReference type="CDD" id="cd16444">
    <property type="entry name" value="LipB"/>
    <property type="match status" value="1"/>
</dbReference>
<evidence type="ECO:0000256" key="6">
    <source>
        <dbReference type="HAMAP-Rule" id="MF_00013"/>
    </source>
</evidence>
<evidence type="ECO:0000256" key="3">
    <source>
        <dbReference type="ARBA" id="ARBA00022679"/>
    </source>
</evidence>
<dbReference type="PANTHER" id="PTHR10993:SF7">
    <property type="entry name" value="LIPOYLTRANSFERASE 2, MITOCHONDRIAL-RELATED"/>
    <property type="match status" value="1"/>
</dbReference>
<sequence>MNDFLQNKIIFFRNLGIENWSTTFKKMHDFTILRNVYTFDEIWFVEHYPIFTQGQSYNNEKEKNLIHINNIPLIKTNRGGKITYHGPGQQIVYFLIDLKRRHLTIRQLINIMEKTIVTALEKLYIKAYTKKQSPGVYINKKKICSLGLRVKKNFTLHGLAINVNMDLTPFNYIYPCGDINIKMTQIKDFNKEIKLEDLKIILIKTLSEFFQVFMIKKGK</sequence>
<dbReference type="SUPFAM" id="SSF55681">
    <property type="entry name" value="Class II aaRS and biotin synthetases"/>
    <property type="match status" value="1"/>
</dbReference>
<dbReference type="GO" id="GO:0005737">
    <property type="term" value="C:cytoplasm"/>
    <property type="evidence" value="ECO:0007669"/>
    <property type="project" value="UniProtKB-SubCell"/>
</dbReference>
<comment type="catalytic activity">
    <reaction evidence="6 7">
        <text>octanoyl-[ACP] + L-lysyl-[protein] = N(6)-octanoyl-L-lysyl-[protein] + holo-[ACP] + H(+)</text>
        <dbReference type="Rhea" id="RHEA:17665"/>
        <dbReference type="Rhea" id="RHEA-COMP:9636"/>
        <dbReference type="Rhea" id="RHEA-COMP:9685"/>
        <dbReference type="Rhea" id="RHEA-COMP:9752"/>
        <dbReference type="Rhea" id="RHEA-COMP:9928"/>
        <dbReference type="ChEBI" id="CHEBI:15378"/>
        <dbReference type="ChEBI" id="CHEBI:29969"/>
        <dbReference type="ChEBI" id="CHEBI:64479"/>
        <dbReference type="ChEBI" id="CHEBI:78463"/>
        <dbReference type="ChEBI" id="CHEBI:78809"/>
        <dbReference type="EC" id="2.3.1.181"/>
    </reaction>
</comment>
<evidence type="ECO:0000256" key="7">
    <source>
        <dbReference type="PIRNR" id="PIRNR016262"/>
    </source>
</evidence>
<evidence type="ECO:0000313" key="13">
    <source>
        <dbReference type="Proteomes" id="UP001163440"/>
    </source>
</evidence>
<dbReference type="PIRSF" id="PIRSF016262">
    <property type="entry name" value="LPLase"/>
    <property type="match status" value="1"/>
</dbReference>
<evidence type="ECO:0000256" key="5">
    <source>
        <dbReference type="ARBA" id="ARBA00024732"/>
    </source>
</evidence>
<evidence type="ECO:0000313" key="12">
    <source>
        <dbReference type="EMBL" id="WAI19209.1"/>
    </source>
</evidence>
<dbReference type="EC" id="2.3.1.181" evidence="6 7"/>
<dbReference type="PANTHER" id="PTHR10993">
    <property type="entry name" value="OCTANOYLTRANSFERASE"/>
    <property type="match status" value="1"/>
</dbReference>
<comment type="subcellular location">
    <subcellularLocation>
        <location evidence="6">Cytoplasm</location>
    </subcellularLocation>
</comment>
<comment type="miscellaneous">
    <text evidence="6">In the reaction, the free carboxyl group of octanoic acid is attached via an amide linkage to the epsilon-amino group of a specific lysine residue of lipoyl domains of lipoate-dependent enzymes.</text>
</comment>
<evidence type="ECO:0000256" key="8">
    <source>
        <dbReference type="PIRSR" id="PIRSR016262-1"/>
    </source>
</evidence>
<gene>
    <name evidence="6 12" type="primary">lipB</name>
    <name evidence="12" type="ORF">OW720_01385</name>
</gene>
<feature type="binding site" evidence="6 9">
    <location>
        <begin position="145"/>
        <end position="147"/>
    </location>
    <ligand>
        <name>substrate</name>
    </ligand>
</feature>
<evidence type="ECO:0000259" key="11">
    <source>
        <dbReference type="PROSITE" id="PS51733"/>
    </source>
</evidence>
<dbReference type="FunFam" id="3.30.930.10:FF:000020">
    <property type="entry name" value="Octanoyltransferase"/>
    <property type="match status" value="1"/>
</dbReference>
<evidence type="ECO:0000256" key="4">
    <source>
        <dbReference type="ARBA" id="ARBA00023315"/>
    </source>
</evidence>
<evidence type="ECO:0000256" key="1">
    <source>
        <dbReference type="ARBA" id="ARBA00004821"/>
    </source>
</evidence>
<dbReference type="GO" id="GO:0009249">
    <property type="term" value="P:protein lipoylation"/>
    <property type="evidence" value="ECO:0007669"/>
    <property type="project" value="InterPro"/>
</dbReference>
<keyword evidence="2 6" id="KW-0963">Cytoplasm</keyword>
<feature type="active site" description="Acyl-thioester intermediate" evidence="6 8">
    <location>
        <position position="176"/>
    </location>
</feature>
<dbReference type="GO" id="GO:0033819">
    <property type="term" value="F:lipoyl(octanoyl) transferase activity"/>
    <property type="evidence" value="ECO:0007669"/>
    <property type="project" value="UniProtKB-EC"/>
</dbReference>